<name>A0A1X7U6I6_AMPQE</name>
<evidence type="ECO:0000259" key="1">
    <source>
        <dbReference type="Pfam" id="PF20700"/>
    </source>
</evidence>
<feature type="domain" description="Mutator-like transposase" evidence="1">
    <location>
        <begin position="2"/>
        <end position="41"/>
    </location>
</feature>
<protein>
    <recommendedName>
        <fullName evidence="1">Mutator-like transposase domain-containing protein</fullName>
    </recommendedName>
</protein>
<dbReference type="InParanoid" id="A0A1X7U6I6"/>
<sequence length="49" mass="5257">MSGVAVIFGHYTKKLLFLGVRNKFCSICAIHNNKKAVSTAPVTGCSLQC</sequence>
<accession>A0A1X7U6I6</accession>
<dbReference type="Pfam" id="PF20700">
    <property type="entry name" value="Mutator"/>
    <property type="match status" value="1"/>
</dbReference>
<dbReference type="InterPro" id="IPR049012">
    <property type="entry name" value="Mutator_transp_dom"/>
</dbReference>
<organism evidence="2">
    <name type="scientific">Amphimedon queenslandica</name>
    <name type="common">Sponge</name>
    <dbReference type="NCBI Taxonomy" id="400682"/>
    <lineage>
        <taxon>Eukaryota</taxon>
        <taxon>Metazoa</taxon>
        <taxon>Porifera</taxon>
        <taxon>Demospongiae</taxon>
        <taxon>Heteroscleromorpha</taxon>
        <taxon>Haplosclerida</taxon>
        <taxon>Niphatidae</taxon>
        <taxon>Amphimedon</taxon>
    </lineage>
</organism>
<reference evidence="2" key="1">
    <citation type="submission" date="2017-05" db="UniProtKB">
        <authorList>
            <consortium name="EnsemblMetazoa"/>
        </authorList>
    </citation>
    <scope>IDENTIFICATION</scope>
</reference>
<dbReference type="AlphaFoldDB" id="A0A1X7U6I6"/>
<evidence type="ECO:0000313" key="2">
    <source>
        <dbReference type="EnsemblMetazoa" id="Aqu2.1.23283_001"/>
    </source>
</evidence>
<proteinExistence type="predicted"/>
<dbReference type="EnsemblMetazoa" id="Aqu2.1.23283_001">
    <property type="protein sequence ID" value="Aqu2.1.23283_001"/>
    <property type="gene ID" value="Aqu2.1.23283"/>
</dbReference>